<keyword evidence="2" id="KW-1185">Reference proteome</keyword>
<evidence type="ECO:0000313" key="2">
    <source>
        <dbReference type="Proteomes" id="UP000887013"/>
    </source>
</evidence>
<dbReference type="Proteomes" id="UP000887013">
    <property type="component" value="Unassembled WGS sequence"/>
</dbReference>
<gene>
    <name evidence="1" type="ORF">NPIL_625231</name>
</gene>
<protein>
    <submittedName>
        <fullName evidence="1">Uncharacterized protein</fullName>
    </submittedName>
</protein>
<comment type="caution">
    <text evidence="1">The sequence shown here is derived from an EMBL/GenBank/DDBJ whole genome shotgun (WGS) entry which is preliminary data.</text>
</comment>
<sequence length="92" mass="10456">MGVMVLEARRPLKKKKRTIFTGQQDRDFLLDLVEKSDIQIICRYSGSSGSGTMSLLIMTSRLRYVSRSRVLILATCNNDLMSRKGVRGDEFP</sequence>
<proteinExistence type="predicted"/>
<accession>A0A8X6TDJ2</accession>
<reference evidence="1" key="1">
    <citation type="submission" date="2020-08" db="EMBL/GenBank/DDBJ databases">
        <title>Multicomponent nature underlies the extraordinary mechanical properties of spider dragline silk.</title>
        <authorList>
            <person name="Kono N."/>
            <person name="Nakamura H."/>
            <person name="Mori M."/>
            <person name="Yoshida Y."/>
            <person name="Ohtoshi R."/>
            <person name="Malay A.D."/>
            <person name="Moran D.A.P."/>
            <person name="Tomita M."/>
            <person name="Numata K."/>
            <person name="Arakawa K."/>
        </authorList>
    </citation>
    <scope>NUCLEOTIDE SEQUENCE</scope>
</reference>
<dbReference type="EMBL" id="BMAW01005857">
    <property type="protein sequence ID" value="GFS96229.1"/>
    <property type="molecule type" value="Genomic_DNA"/>
</dbReference>
<name>A0A8X6TDJ2_NEPPI</name>
<dbReference type="AlphaFoldDB" id="A0A8X6TDJ2"/>
<evidence type="ECO:0000313" key="1">
    <source>
        <dbReference type="EMBL" id="GFS96229.1"/>
    </source>
</evidence>
<organism evidence="1 2">
    <name type="scientific">Nephila pilipes</name>
    <name type="common">Giant wood spider</name>
    <name type="synonym">Nephila maculata</name>
    <dbReference type="NCBI Taxonomy" id="299642"/>
    <lineage>
        <taxon>Eukaryota</taxon>
        <taxon>Metazoa</taxon>
        <taxon>Ecdysozoa</taxon>
        <taxon>Arthropoda</taxon>
        <taxon>Chelicerata</taxon>
        <taxon>Arachnida</taxon>
        <taxon>Araneae</taxon>
        <taxon>Araneomorphae</taxon>
        <taxon>Entelegynae</taxon>
        <taxon>Araneoidea</taxon>
        <taxon>Nephilidae</taxon>
        <taxon>Nephila</taxon>
    </lineage>
</organism>